<dbReference type="WBParaSite" id="ALUE_0000719501-mRNA-1">
    <property type="protein sequence ID" value="ALUE_0000719501-mRNA-1"/>
    <property type="gene ID" value="ALUE_0000719501"/>
</dbReference>
<proteinExistence type="predicted"/>
<dbReference type="AlphaFoldDB" id="A0A0M3HVX8"/>
<name>A0A0M3HVX8_ASCLU</name>
<reference evidence="2" key="1">
    <citation type="submission" date="2017-02" db="UniProtKB">
        <authorList>
            <consortium name="WormBaseParasite"/>
        </authorList>
    </citation>
    <scope>IDENTIFICATION</scope>
</reference>
<evidence type="ECO:0000313" key="2">
    <source>
        <dbReference type="WBParaSite" id="ALUE_0000719501-mRNA-1"/>
    </source>
</evidence>
<keyword evidence="1" id="KW-1185">Reference proteome</keyword>
<accession>A0A0M3HVX8</accession>
<protein>
    <submittedName>
        <fullName evidence="2">Ovule protein</fullName>
    </submittedName>
</protein>
<evidence type="ECO:0000313" key="1">
    <source>
        <dbReference type="Proteomes" id="UP000036681"/>
    </source>
</evidence>
<dbReference type="Proteomes" id="UP000036681">
    <property type="component" value="Unplaced"/>
</dbReference>
<organism evidence="1 2">
    <name type="scientific">Ascaris lumbricoides</name>
    <name type="common">Giant roundworm</name>
    <dbReference type="NCBI Taxonomy" id="6252"/>
    <lineage>
        <taxon>Eukaryota</taxon>
        <taxon>Metazoa</taxon>
        <taxon>Ecdysozoa</taxon>
        <taxon>Nematoda</taxon>
        <taxon>Chromadorea</taxon>
        <taxon>Rhabditida</taxon>
        <taxon>Spirurina</taxon>
        <taxon>Ascaridomorpha</taxon>
        <taxon>Ascaridoidea</taxon>
        <taxon>Ascarididae</taxon>
        <taxon>Ascaris</taxon>
    </lineage>
</organism>
<sequence>MSSAGTEIQRVTIQMARGVLHHSNSERFIIFHTILSQTSTQFGIFALIFYPYASSCFQSHVADKWILDPTPRNIGKKYKKKLYFPSESKSSYSSRYTAKKR</sequence>